<dbReference type="EMBL" id="HBGD01006716">
    <property type="protein sequence ID" value="CAD9082352.1"/>
    <property type="molecule type" value="Transcribed_RNA"/>
</dbReference>
<feature type="region of interest" description="Disordered" evidence="1">
    <location>
        <begin position="629"/>
        <end position="655"/>
    </location>
</feature>
<feature type="compositionally biased region" description="Polar residues" evidence="1">
    <location>
        <begin position="1"/>
        <end position="12"/>
    </location>
</feature>
<feature type="compositionally biased region" description="Polar residues" evidence="1">
    <location>
        <begin position="46"/>
        <end position="95"/>
    </location>
</feature>
<feature type="compositionally biased region" description="Polar residues" evidence="1">
    <location>
        <begin position="381"/>
        <end position="396"/>
    </location>
</feature>
<feature type="compositionally biased region" description="Polar residues" evidence="1">
    <location>
        <begin position="267"/>
        <end position="285"/>
    </location>
</feature>
<feature type="compositionally biased region" description="Polar residues" evidence="1">
    <location>
        <begin position="226"/>
        <end position="235"/>
    </location>
</feature>
<feature type="compositionally biased region" description="Basic and acidic residues" evidence="1">
    <location>
        <begin position="634"/>
        <end position="655"/>
    </location>
</feature>
<sequence length="989" mass="113395">MSTNTHPQSTYQHHNHSPSLNNSSQKQFSPQQTMSPNVSGHHASQKCFQPQTMSQKHNQSHFQQTDAHHNAPSTQFPTLHGTSSTTPPQSVTNSSSHDDSFVLSNEPSISMSFSRQSGSVAMGEMRALKLLGGAEEKTHYVQDPAKHNSPRVMSGSVTVGNGHPMHGATGGSYDGQQQLQHISPAPPKSPKNYSFQRNADYSPRSGVPIQGHFQQQQQNTEHHLVNSPSSNQQPPFYNHGAEDVMVTPRMDQQQQYYNTEPHVDHVSNPSQHYQRPRTASTSGRRYTSGHKEYVSSPQQPQRVGSALHARRQNAKAFSSPMHMMRQISDTDGPFESSPSDRHQRTPQSARQQRSIVPPSVQPISKMDFERLAGLMRLASKISPQKSSTPVQAPTIPSSSKNLSNKNSPASTKKKIKKKKSKRLHSVSAETQTDEEFIQTFEYLKEQNVELEKRLVRAENDSMLWKARFHAYKNESEILISDLQKKHIGFKAKVKNIQEKNSNLDALHREHQKQVSRLNDSHKSRIILAQQSHKLALDDVRKDYEVKLQLLKDNLTDSLTEANANIEKSYAYADTLKEEHAHEIERLQNDRDVQLEKMRINDYKYQKEIQNLNREFKRQIEEVHKKYQANAESTRLSHENSLETQKKHNKEEHDKLREEFEQKVTSVKRSYEKQMAELKQSYETELLDLKYKYDKMITHQKKEHDALFVELKSEHERKMQQLKGTHEKMIQDIEHENTTKEDADNYNLDEEDSASDEFLHVIRHLIQLNEDKVNDYYTYIVKLKTAFQDKKQEALSMLPADEDTMAQVPGVSLSELQHKHNSMLHQIESIKSSYAEQCKTSDETFKVKLDELQMDADRTRRMVDDLQRFASKLQGPLKSQTEATILHVQSQYSELLDNLKTHVNVLLMNEQKWKNGSKEETEHDEINQLSVHQSTAQDSKTVTFNTDSQVAQAPPHPTSSERRKTTTPLADDTMSVLESIQNFVVEDPLS</sequence>
<feature type="region of interest" description="Disordered" evidence="1">
    <location>
        <begin position="379"/>
        <end position="430"/>
    </location>
</feature>
<feature type="compositionally biased region" description="Basic and acidic residues" evidence="1">
    <location>
        <begin position="915"/>
        <end position="925"/>
    </location>
</feature>
<feature type="compositionally biased region" description="Polar residues" evidence="1">
    <location>
        <begin position="25"/>
        <end position="38"/>
    </location>
</feature>
<feature type="region of interest" description="Disordered" evidence="1">
    <location>
        <begin position="140"/>
        <end position="240"/>
    </location>
</feature>
<feature type="compositionally biased region" description="Polar residues" evidence="1">
    <location>
        <begin position="926"/>
        <end position="950"/>
    </location>
</feature>
<proteinExistence type="predicted"/>
<feature type="region of interest" description="Disordered" evidence="1">
    <location>
        <begin position="915"/>
        <end position="972"/>
    </location>
</feature>
<gene>
    <name evidence="2" type="ORF">PCOS0759_LOCUS5592</name>
</gene>
<feature type="compositionally biased region" description="Polar residues" evidence="1">
    <location>
        <begin position="345"/>
        <end position="354"/>
    </location>
</feature>
<evidence type="ECO:0000313" key="2">
    <source>
        <dbReference type="EMBL" id="CAD9082352.1"/>
    </source>
</evidence>
<name>A0A7S1PHW9_9EUKA</name>
<feature type="region of interest" description="Disordered" evidence="1">
    <location>
        <begin position="262"/>
        <end position="364"/>
    </location>
</feature>
<protein>
    <submittedName>
        <fullName evidence="2">Uncharacterized protein</fullName>
    </submittedName>
</protein>
<evidence type="ECO:0000256" key="1">
    <source>
        <dbReference type="SAM" id="MobiDB-lite"/>
    </source>
</evidence>
<feature type="region of interest" description="Disordered" evidence="1">
    <location>
        <begin position="1"/>
        <end position="103"/>
    </location>
</feature>
<dbReference type="AlphaFoldDB" id="A0A7S1PHW9"/>
<accession>A0A7S1PHW9</accession>
<feature type="compositionally biased region" description="Basic residues" evidence="1">
    <location>
        <begin position="411"/>
        <end position="424"/>
    </location>
</feature>
<reference evidence="2" key="1">
    <citation type="submission" date="2021-01" db="EMBL/GenBank/DDBJ databases">
        <authorList>
            <person name="Corre E."/>
            <person name="Pelletier E."/>
            <person name="Niang G."/>
            <person name="Scheremetjew M."/>
            <person name="Finn R."/>
            <person name="Kale V."/>
            <person name="Holt S."/>
            <person name="Cochrane G."/>
            <person name="Meng A."/>
            <person name="Brown T."/>
            <person name="Cohen L."/>
        </authorList>
    </citation>
    <scope>NUCLEOTIDE SEQUENCE</scope>
    <source>
        <strain evidence="2">WS</strain>
    </source>
</reference>
<feature type="compositionally biased region" description="Low complexity" evidence="1">
    <location>
        <begin position="397"/>
        <end position="410"/>
    </location>
</feature>
<organism evidence="2">
    <name type="scientific">Percolomonas cosmopolitus</name>
    <dbReference type="NCBI Taxonomy" id="63605"/>
    <lineage>
        <taxon>Eukaryota</taxon>
        <taxon>Discoba</taxon>
        <taxon>Heterolobosea</taxon>
        <taxon>Tetramitia</taxon>
        <taxon>Eutetramitia</taxon>
        <taxon>Percolomonadidae</taxon>
        <taxon>Percolomonas</taxon>
    </lineage>
</organism>